<feature type="domain" description="PI3K/PI4K catalytic" evidence="7">
    <location>
        <begin position="2272"/>
        <end position="2734"/>
    </location>
</feature>
<dbReference type="OrthoDB" id="10065496at2759"/>
<protein>
    <recommendedName>
        <fullName evidence="1">non-specific serine/threonine protein kinase</fullName>
        <ecNumber evidence="1">2.7.11.1</ecNumber>
    </recommendedName>
</protein>
<dbReference type="Gene3D" id="1.10.1070.11">
    <property type="entry name" value="Phosphatidylinositol 3-/4-kinase, catalytic domain"/>
    <property type="match status" value="1"/>
</dbReference>
<dbReference type="STRING" id="947166.A0A1D1VEI1"/>
<keyword evidence="3" id="KW-0547">Nucleotide-binding</keyword>
<feature type="region of interest" description="Disordered" evidence="6">
    <location>
        <begin position="2103"/>
        <end position="2127"/>
    </location>
</feature>
<gene>
    <name evidence="9" type="primary">RvY_09621-1</name>
    <name evidence="9" type="synonym">RvY_09621.1</name>
    <name evidence="9" type="ORF">RvY_09621</name>
</gene>
<evidence type="ECO:0000256" key="1">
    <source>
        <dbReference type="ARBA" id="ARBA00012513"/>
    </source>
</evidence>
<feature type="region of interest" description="Disordered" evidence="6">
    <location>
        <begin position="1"/>
        <end position="85"/>
    </location>
</feature>
<dbReference type="SMART" id="SM01343">
    <property type="entry name" value="FATC"/>
    <property type="match status" value="1"/>
</dbReference>
<evidence type="ECO:0000259" key="7">
    <source>
        <dbReference type="PROSITE" id="PS50290"/>
    </source>
</evidence>
<dbReference type="GO" id="GO:0005524">
    <property type="term" value="F:ATP binding"/>
    <property type="evidence" value="ECO:0007669"/>
    <property type="project" value="UniProtKB-KW"/>
</dbReference>
<dbReference type="SUPFAM" id="SSF56112">
    <property type="entry name" value="Protein kinase-like (PK-like)"/>
    <property type="match status" value="1"/>
</dbReference>
<dbReference type="SUPFAM" id="SSF48371">
    <property type="entry name" value="ARM repeat"/>
    <property type="match status" value="2"/>
</dbReference>
<keyword evidence="10" id="KW-1185">Reference proteome</keyword>
<dbReference type="GO" id="GO:0005634">
    <property type="term" value="C:nucleus"/>
    <property type="evidence" value="ECO:0007669"/>
    <property type="project" value="TreeGrafter"/>
</dbReference>
<dbReference type="Gene3D" id="3.30.1010.10">
    <property type="entry name" value="Phosphatidylinositol 3-kinase Catalytic Subunit, Chain A, domain 4"/>
    <property type="match status" value="1"/>
</dbReference>
<evidence type="ECO:0000256" key="5">
    <source>
        <dbReference type="ARBA" id="ARBA00022840"/>
    </source>
</evidence>
<dbReference type="PANTHER" id="PTHR11139">
    <property type="entry name" value="ATAXIA TELANGIECTASIA MUTATED ATM -RELATED"/>
    <property type="match status" value="1"/>
</dbReference>
<dbReference type="InterPro" id="IPR000403">
    <property type="entry name" value="PI3/4_kinase_cat_dom"/>
</dbReference>
<evidence type="ECO:0000256" key="4">
    <source>
        <dbReference type="ARBA" id="ARBA00022777"/>
    </source>
</evidence>
<organism evidence="9 10">
    <name type="scientific">Ramazzottius varieornatus</name>
    <name type="common">Water bear</name>
    <name type="synonym">Tardigrade</name>
    <dbReference type="NCBI Taxonomy" id="947166"/>
    <lineage>
        <taxon>Eukaryota</taxon>
        <taxon>Metazoa</taxon>
        <taxon>Ecdysozoa</taxon>
        <taxon>Tardigrada</taxon>
        <taxon>Eutardigrada</taxon>
        <taxon>Parachela</taxon>
        <taxon>Hypsibioidea</taxon>
        <taxon>Ramazzottiidae</taxon>
        <taxon>Ramazzottius</taxon>
    </lineage>
</organism>
<dbReference type="EMBL" id="BDGG01000004">
    <property type="protein sequence ID" value="GAU98482.1"/>
    <property type="molecule type" value="Genomic_DNA"/>
</dbReference>
<dbReference type="Pfam" id="PF02260">
    <property type="entry name" value="FATC"/>
    <property type="match status" value="1"/>
</dbReference>
<feature type="compositionally biased region" description="Basic and acidic residues" evidence="6">
    <location>
        <begin position="2109"/>
        <end position="2127"/>
    </location>
</feature>
<sequence>MTSRSLGPRGSWRRDGPSRGGRGVYDEDGQYSRISRSDGSRSHISVGARRGRAAGSELYPDKSDLSYSSNMDNGQPTRNGRPADYRVKRGQATEERQPFFASRRKPAYGLDAGSSVVRLLQTSGERELIPWLRSESQVGSMMSKIIKTVESIEDKLRTESYNGYSGSIWEADDPISGVLNDRTQDLILRLKKTQDLLTKPPQDVIDDVAECFYLFLSAGHILLVNRDTPKSCKTYIASTMASAAVLALKHGDAHAVLTCTTDHLRDSENDTVLLAFQHVLSRILIADADGQKLFGTAHRVLDAQMDILETRSDEDTATTAIDIIGIISLRHPQAFKTRFRDIVDLLLGWFVDAMPSDSLFESCLKMFALCREKFRGDVEFGSGFIKEFAEHMDTAVKAYRKPLPKDPDVQQRSTFLVFFQVYALLIYAMTERIRGMTRVMVDPALKQVVKSTSVSIIKGFTQILQSTDPDFSQFSARINKVLAVVIDAMGYESIHIATLLYLHVRMQQTSALRLLKVTTSEFAFVQSVFSLVTAIIAATKEQFPLEAAKDLLGPKSLIFLSADNEHLAKELRALFEAVLANSSEAVKEFIMRSFRVEYLRNIQTLAAYVSLPELQRTQALMAPLPSEHAGIQRLLQFTVSETDGSPDSSLKPLQGLLDSLADGSLTLAAEDLGDEEDTEDGEANSRMAMSEEAIGHYCRRRIQLYLLFVQLWLTTDTPLDLDYSDGCYEVLVSQVDSAWAKVFPAIVLSHIVVARDLWQKRCTAIVVKDLMSSFKGHASFPLEDLTFIRKTLKFLSRMLIAREASVAFDSAVRWTDHALRTLLSLTSSFSELGIETDYLQLLTNYFFLSFYGALTHKKLVRGTISDLFRTHGRVMRKFLDSSMLDLMLVESSSSDGYSAAFAEAVIRSTPLQTVLSHRYDDRQENPSLMQMDLDLQLAAMENSEAAHKRFIERCFPYTYNVRIWKRLVWRNASNGARDTQTVQSFLQKIFGLRDRKKPAGQAQGQPIVSTVSSMESINATGSSMSRNDVGQANGRQGRGRWGKRLVDPGSSDPVGSSQAFSSSMVSSIGEFIGAIDLASAVCGSTSDGIFGKPEKFLSFVETLAQIVAPVVFDHTAFTHKTLLELYVSMKDAGMDVVDEWEDIRKLVASSNDQNNDAEATAKKPLEKRRIYQKTGGITAADVTAEPLSWLEIQQLQDRVFMMAEVFERCLERMVCGSALHATSMSEEEWFAHMQIIKNQYGSEEQVAAAEILLTRLKGILLRLAVLREDSYSVLRLGYPVVREVLATGSVTGSADVEDVARSTVKALAGLQASRLIENLHLAQQSSEFDSAISDKAFTASTLMAEQRYEEALQNLIGATSFLGISVEMDSFLAPGELERELTTDCFQKLNQWGDVESLLSSSNSPTDRESELQQLSNALRAPESFDMTAAEQLVRNMLANGASSQKDASEMTAVMLKTSPGLGETLLPDVLLCLKQVESRQRSLACFTKVDGRVAVLRHVLEGFSQSDQGAYPLQGNLGLSLERLPFEALHTCARWLTDDAVRVDVFSQAVKLAVRSGNLNMASSYVSNYFFERLQLEASNFALNEALLVSSDVSSTAKELALIRRGSLSLASNMEDLEYRRVAVGISKQSCLNAVRLIQELPEEYDACVVEIVKNLKHLNFMHSGEKESLLEDSIWEVAEELRGQLPFVSYAGNAYEASGAEDSAQGELKELAYRFSMESHYSKPTFEYATWHYDQAFRHLTVLQNAQVEDVAVEYADTLENLDLEALPKEILAPILHSFMQSLPVRPSKSDGFAILQVMQRSLDKFALDDSRTSGELAKSLKLPRDLILSVHEYCQRKLSQVRCSLLSATRLYFESLGKELRPDLVVIAVIRLLDILTVFPEQMREVWEQAAPLINPRVWKEFLPQLLGRLYHPNELVSRHLLVIVTKIAEHFPHEAIFPIVTGHMMANGVSVGAGECCPNIGEEAQASLRLAYQLLMEGCGPSFGTSLAKAFSFATEIQRVSLLWDERWLQYLLSNQHTLRRTLKLAITSATNKSSPLDKTAAEESEEEDSAGDDAAFVSSFSGEMRLGSSTKSSANLPEIDEGGELDLEAIKRQNSKLVVQSREAAPEVPEKSRDDVQEGAAARKDGKKYIKMPAYEHVPWKSSFNMETYQTLMRPVINAMRELLQLTSAETSDTPDEREFVRGFGARLEKAVAQLEKPNVSVEFDEDTLWSPFMELIAALEQGQSVKRKTALSLRRISKLHGIISSGEKIAMPGWSGNGIPVYISRIDDTVAILPTKTKPKKLAFWGSDGYRHTFLCKGLEDLAQDACLMQFIGMANKFLSKKFKHDHDVDRARTYSVVPFGPRAGLIQWVEGSTSLLTVYKSYLERQCFLGKQILAMNDQVAPATNPVAEPAIKSRPEVAPQRTKFRVTEDELQEAYVIMQEQQYEVAATADVTVKDKAPAREDEAENLDLLEEINFDSQDEFSPNAYVSHVYNTFLQKSRKDLQRLFKQPALPPRFLPNIHEMYMSYLVKSLRRDPDVNWDKFRLHDRNRSKNIHIQHFKNAYNGLREATREDLLEKEIWFACSSSEEWWMVSRGFARSLAITSVVGYVIGLGDRHPDNLLIDFHTGEVVHVDYNVAFEKGHRLSIPERVPYRLTQNLTRALGWEGVKGSFRHVAVDLLDVFRKNQSTFSQLMGSYVTNPLLDWTTDKDEAVGLVPVGSELKRDKTKREKALMFASKAWNRVREKLNGSDGPDGILDVPRQVDWTIETATDEANLSRMFEGWIAWL</sequence>
<dbReference type="SMART" id="SM00146">
    <property type="entry name" value="PI3Kc"/>
    <property type="match status" value="1"/>
</dbReference>
<evidence type="ECO:0000313" key="10">
    <source>
        <dbReference type="Proteomes" id="UP000186922"/>
    </source>
</evidence>
<evidence type="ECO:0000256" key="6">
    <source>
        <dbReference type="SAM" id="MobiDB-lite"/>
    </source>
</evidence>
<feature type="compositionally biased region" description="Polar residues" evidence="6">
    <location>
        <begin position="65"/>
        <end position="78"/>
    </location>
</feature>
<feature type="compositionally biased region" description="Polar residues" evidence="6">
    <location>
        <begin position="1020"/>
        <end position="1034"/>
    </location>
</feature>
<name>A0A1D1VEI1_RAMVA</name>
<dbReference type="GO" id="GO:0004674">
    <property type="term" value="F:protein serine/threonine kinase activity"/>
    <property type="evidence" value="ECO:0007669"/>
    <property type="project" value="UniProtKB-EC"/>
</dbReference>
<dbReference type="InterPro" id="IPR003152">
    <property type="entry name" value="FATC_dom"/>
</dbReference>
<dbReference type="InterPro" id="IPR036940">
    <property type="entry name" value="PI3/4_kinase_cat_sf"/>
</dbReference>
<dbReference type="Pfam" id="PF00454">
    <property type="entry name" value="PI3_PI4_kinase"/>
    <property type="match status" value="2"/>
</dbReference>
<dbReference type="PROSITE" id="PS50290">
    <property type="entry name" value="PI3_4_KINASE_3"/>
    <property type="match status" value="1"/>
</dbReference>
<feature type="compositionally biased region" description="Acidic residues" evidence="6">
    <location>
        <begin position="2047"/>
        <end position="2056"/>
    </location>
</feature>
<reference evidence="9 10" key="1">
    <citation type="journal article" date="2016" name="Nat. Commun.">
        <title>Extremotolerant tardigrade genome and improved radiotolerance of human cultured cells by tardigrade-unique protein.</title>
        <authorList>
            <person name="Hashimoto T."/>
            <person name="Horikawa D.D."/>
            <person name="Saito Y."/>
            <person name="Kuwahara H."/>
            <person name="Kozuka-Hata H."/>
            <person name="Shin-I T."/>
            <person name="Minakuchi Y."/>
            <person name="Ohishi K."/>
            <person name="Motoyama A."/>
            <person name="Aizu T."/>
            <person name="Enomoto A."/>
            <person name="Kondo K."/>
            <person name="Tanaka S."/>
            <person name="Hara Y."/>
            <person name="Koshikawa S."/>
            <person name="Sagara H."/>
            <person name="Miura T."/>
            <person name="Yokobori S."/>
            <person name="Miyagawa K."/>
            <person name="Suzuki Y."/>
            <person name="Kubo T."/>
            <person name="Oyama M."/>
            <person name="Kohara Y."/>
            <person name="Fujiyama A."/>
            <person name="Arakawa K."/>
            <person name="Katayama T."/>
            <person name="Toyoda A."/>
            <person name="Kunieda T."/>
        </authorList>
    </citation>
    <scope>NUCLEOTIDE SEQUENCE [LARGE SCALE GENOMIC DNA]</scope>
    <source>
        <strain evidence="9 10">YOKOZUNA-1</strain>
    </source>
</reference>
<dbReference type="Proteomes" id="UP000186922">
    <property type="component" value="Unassembled WGS sequence"/>
</dbReference>
<keyword evidence="5" id="KW-0067">ATP-binding</keyword>
<keyword evidence="4" id="KW-0418">Kinase</keyword>
<dbReference type="InterPro" id="IPR050517">
    <property type="entry name" value="DDR_Repair_Kinase"/>
</dbReference>
<feature type="region of interest" description="Disordered" evidence="6">
    <location>
        <begin position="1020"/>
        <end position="1058"/>
    </location>
</feature>
<evidence type="ECO:0000256" key="3">
    <source>
        <dbReference type="ARBA" id="ARBA00022741"/>
    </source>
</evidence>
<feature type="region of interest" description="Disordered" evidence="6">
    <location>
        <begin position="2038"/>
        <end position="2058"/>
    </location>
</feature>
<keyword evidence="2" id="KW-0808">Transferase</keyword>
<proteinExistence type="predicted"/>
<comment type="caution">
    <text evidence="9">The sequence shown here is derived from an EMBL/GenBank/DDBJ whole genome shotgun (WGS) entry which is preliminary data.</text>
</comment>
<dbReference type="InterPro" id="IPR011009">
    <property type="entry name" value="Kinase-like_dom_sf"/>
</dbReference>
<evidence type="ECO:0000259" key="8">
    <source>
        <dbReference type="PROSITE" id="PS51190"/>
    </source>
</evidence>
<dbReference type="InterPro" id="IPR018936">
    <property type="entry name" value="PI3/4_kinase_CS"/>
</dbReference>
<accession>A0A1D1VEI1</accession>
<evidence type="ECO:0000313" key="9">
    <source>
        <dbReference type="EMBL" id="GAU98482.1"/>
    </source>
</evidence>
<dbReference type="InterPro" id="IPR016024">
    <property type="entry name" value="ARM-type_fold"/>
</dbReference>
<evidence type="ECO:0000256" key="2">
    <source>
        <dbReference type="ARBA" id="ARBA00022679"/>
    </source>
</evidence>
<dbReference type="PROSITE" id="PS00916">
    <property type="entry name" value="PI3_4_KINASE_2"/>
    <property type="match status" value="1"/>
</dbReference>
<feature type="domain" description="FATC" evidence="8">
    <location>
        <begin position="2741"/>
        <end position="2773"/>
    </location>
</feature>
<dbReference type="EC" id="2.7.11.1" evidence="1"/>
<dbReference type="PROSITE" id="PS51190">
    <property type="entry name" value="FATC"/>
    <property type="match status" value="1"/>
</dbReference>